<dbReference type="AlphaFoldDB" id="A0ABD6FEF9"/>
<evidence type="ECO:0000313" key="3">
    <source>
        <dbReference type="Proteomes" id="UP000249324"/>
    </source>
</evidence>
<organism evidence="2 3">
    <name type="scientific">Thermocrispum agreste</name>
    <dbReference type="NCBI Taxonomy" id="37925"/>
    <lineage>
        <taxon>Bacteria</taxon>
        <taxon>Bacillati</taxon>
        <taxon>Actinomycetota</taxon>
        <taxon>Actinomycetes</taxon>
        <taxon>Pseudonocardiales</taxon>
        <taxon>Pseudonocardiaceae</taxon>
        <taxon>Thermocrispum</taxon>
    </lineage>
</organism>
<protein>
    <submittedName>
        <fullName evidence="2">Transporter substrate-binding domain-containing protein</fullName>
    </submittedName>
</protein>
<dbReference type="SUPFAM" id="SSF53850">
    <property type="entry name" value="Periplasmic binding protein-like II"/>
    <property type="match status" value="1"/>
</dbReference>
<evidence type="ECO:0000313" key="2">
    <source>
        <dbReference type="EMBL" id="MFO7192303.1"/>
    </source>
</evidence>
<feature type="domain" description="Solute-binding protein family 3/N-terminal" evidence="1">
    <location>
        <begin position="70"/>
        <end position="286"/>
    </location>
</feature>
<dbReference type="Gene3D" id="3.40.190.10">
    <property type="entry name" value="Periplasmic binding protein-like II"/>
    <property type="match status" value="2"/>
</dbReference>
<evidence type="ECO:0000259" key="1">
    <source>
        <dbReference type="SMART" id="SM00062"/>
    </source>
</evidence>
<reference evidence="2 3" key="1">
    <citation type="journal article" date="2021" name="BMC Genomics">
        <title>Genome-resolved metagenome and metatranscriptome analyses of thermophilic composting reveal key bacterial players and their metabolic interactions.</title>
        <authorList>
            <person name="Braga L.P.P."/>
            <person name="Pereira R.V."/>
            <person name="Martins L.F."/>
            <person name="Moura L.M.S."/>
            <person name="Sanchez F.B."/>
            <person name="Patane J.S.L."/>
            <person name="da Silva A.M."/>
            <person name="Setubal J.C."/>
        </authorList>
    </citation>
    <scope>NUCLEOTIDE SEQUENCE [LARGE SCALE GENOMIC DNA]</scope>
    <source>
        <strain evidence="2">ZC4RG45</strain>
    </source>
</reference>
<dbReference type="Proteomes" id="UP000249324">
    <property type="component" value="Unassembled WGS sequence"/>
</dbReference>
<dbReference type="SMART" id="SM00062">
    <property type="entry name" value="PBPb"/>
    <property type="match status" value="1"/>
</dbReference>
<comment type="caution">
    <text evidence="2">The sequence shown here is derived from an EMBL/GenBank/DDBJ whole genome shotgun (WGS) entry which is preliminary data.</text>
</comment>
<dbReference type="EMBL" id="QGUI02000088">
    <property type="protein sequence ID" value="MFO7192303.1"/>
    <property type="molecule type" value="Genomic_DNA"/>
</dbReference>
<accession>A0ABD6FEF9</accession>
<sequence>MLAASVLLAGCDAGDVLGFGTGDEEDRPSELVFAGCPGGGKETVTVGLTPEEAWGNRLGPTLEPPAPDANGRVAVDGFRVAVACEVAKRIHGDDVTVKWKVLNSRYDLEDAVTSGEIDLMSSISAPYAEHRTSMLLTRSYYVSGPAILVTAQSGLKDYDDLNKSGKKLCDMLVALAEDLPDDQFEIVKEHNTFVCLEKLAAGEVDGVHGDALELAEIAYGRDPQLKLLDMRKPIAQEMALQTRVVDYAMGVNPNVAGLRKKADQAMADVISDGTWEKLRKHYLDPVGYPAKQPLPPEG</sequence>
<dbReference type="InterPro" id="IPR001638">
    <property type="entry name" value="Solute-binding_3/MltF_N"/>
</dbReference>
<proteinExistence type="predicted"/>
<gene>
    <name evidence="2" type="ORF">DIU77_008680</name>
</gene>
<name>A0ABD6FEF9_9PSEU</name>
<dbReference type="Pfam" id="PF00497">
    <property type="entry name" value="SBP_bac_3"/>
    <property type="match status" value="1"/>
</dbReference>